<evidence type="ECO:0000256" key="3">
    <source>
        <dbReference type="ARBA" id="ARBA00022898"/>
    </source>
</evidence>
<protein>
    <submittedName>
        <fullName evidence="6">Diaminopimelate decarboxylase</fullName>
    </submittedName>
</protein>
<dbReference type="GO" id="GO:0006596">
    <property type="term" value="P:polyamine biosynthetic process"/>
    <property type="evidence" value="ECO:0007669"/>
    <property type="project" value="InterPro"/>
</dbReference>
<dbReference type="InterPro" id="IPR022644">
    <property type="entry name" value="De-COase2_N"/>
</dbReference>
<dbReference type="EMBL" id="LCBU01000018">
    <property type="protein sequence ID" value="KKS17769.1"/>
    <property type="molecule type" value="Genomic_DNA"/>
</dbReference>
<dbReference type="InterPro" id="IPR022657">
    <property type="entry name" value="De-COase2_CS"/>
</dbReference>
<dbReference type="AlphaFoldDB" id="A0A0G0WYA9"/>
<evidence type="ECO:0000259" key="5">
    <source>
        <dbReference type="Pfam" id="PF02784"/>
    </source>
</evidence>
<accession>A0A0G0WYA9</accession>
<dbReference type="PRINTS" id="PR01179">
    <property type="entry name" value="ODADCRBXLASE"/>
</dbReference>
<evidence type="ECO:0000313" key="7">
    <source>
        <dbReference type="Proteomes" id="UP000033969"/>
    </source>
</evidence>
<dbReference type="PROSITE" id="PS00879">
    <property type="entry name" value="ODR_DC_2_2"/>
    <property type="match status" value="1"/>
</dbReference>
<keyword evidence="4" id="KW-0456">Lyase</keyword>
<dbReference type="InterPro" id="IPR002433">
    <property type="entry name" value="Orn_de-COase"/>
</dbReference>
<dbReference type="Proteomes" id="UP000033969">
    <property type="component" value="Unassembled WGS sequence"/>
</dbReference>
<dbReference type="PRINTS" id="PR01182">
    <property type="entry name" value="ORNDCRBXLASE"/>
</dbReference>
<reference evidence="6 7" key="1">
    <citation type="journal article" date="2015" name="Nature">
        <title>rRNA introns, odd ribosomes, and small enigmatic genomes across a large radiation of phyla.</title>
        <authorList>
            <person name="Brown C.T."/>
            <person name="Hug L.A."/>
            <person name="Thomas B.C."/>
            <person name="Sharon I."/>
            <person name="Castelle C.J."/>
            <person name="Singh A."/>
            <person name="Wilkins M.J."/>
            <person name="Williams K.H."/>
            <person name="Banfield J.F."/>
        </authorList>
    </citation>
    <scope>NUCLEOTIDE SEQUENCE [LARGE SCALE GENOMIC DNA]</scope>
</reference>
<dbReference type="PANTHER" id="PTHR43727">
    <property type="entry name" value="DIAMINOPIMELATE DECARBOXYLASE"/>
    <property type="match status" value="1"/>
</dbReference>
<dbReference type="GO" id="GO:0009089">
    <property type="term" value="P:lysine biosynthetic process via diaminopimelate"/>
    <property type="evidence" value="ECO:0007669"/>
    <property type="project" value="TreeGrafter"/>
</dbReference>
<name>A0A0G0WYA9_9BACT</name>
<dbReference type="SUPFAM" id="SSF50621">
    <property type="entry name" value="Alanine racemase C-terminal domain-like"/>
    <property type="match status" value="1"/>
</dbReference>
<dbReference type="InterPro" id="IPR029066">
    <property type="entry name" value="PLP-binding_barrel"/>
</dbReference>
<evidence type="ECO:0000256" key="1">
    <source>
        <dbReference type="ARBA" id="ARBA00001933"/>
    </source>
</evidence>
<keyword evidence="2" id="KW-0210">Decarboxylase</keyword>
<dbReference type="SUPFAM" id="SSF51419">
    <property type="entry name" value="PLP-binding barrel"/>
    <property type="match status" value="1"/>
</dbReference>
<dbReference type="Pfam" id="PF02784">
    <property type="entry name" value="Orn_Arg_deC_N"/>
    <property type="match status" value="1"/>
</dbReference>
<proteinExistence type="predicted"/>
<dbReference type="PANTHER" id="PTHR43727:SF2">
    <property type="entry name" value="GROUP IV DECARBOXYLASE"/>
    <property type="match status" value="1"/>
</dbReference>
<organism evidence="6 7">
    <name type="scientific">Candidatus Woesebacteria bacterium GW2011_GWA1_41_7</name>
    <dbReference type="NCBI Taxonomy" id="1618556"/>
    <lineage>
        <taxon>Bacteria</taxon>
        <taxon>Candidatus Woeseibacteriota</taxon>
    </lineage>
</organism>
<dbReference type="InterPro" id="IPR000183">
    <property type="entry name" value="Orn/DAP/Arg_de-COase"/>
</dbReference>
<feature type="domain" description="Orn/DAP/Arg decarboxylase 2 N-terminal" evidence="5">
    <location>
        <begin position="47"/>
        <end position="307"/>
    </location>
</feature>
<dbReference type="GO" id="GO:0008836">
    <property type="term" value="F:diaminopimelate decarboxylase activity"/>
    <property type="evidence" value="ECO:0007669"/>
    <property type="project" value="TreeGrafter"/>
</dbReference>
<gene>
    <name evidence="6" type="ORF">UU74_C0018G0002</name>
</gene>
<evidence type="ECO:0000256" key="4">
    <source>
        <dbReference type="ARBA" id="ARBA00023239"/>
    </source>
</evidence>
<sequence>MNSGITISNRKVSFGGISLTEFIEKYETPLFLFSEQRLEDNYKALEESFRRYYPKTEVFFSVKTNFELSILKTLRRLGSKAEAASALEVIIAKKAGFEGSEMVLDGPAWTDNDIKFCIQKNISTFNVDSIDELRRVNRLAKAIGKKVKISFRIFPEIRMSILKSFIEGYISKFGIPLSQAVELYKEALTMDHVIPCAISTHIGSMITDPRYYEKTVQRLVKLAADLRDELGINIEAINIGGGFGVQSLNYYSIQNVILNKAGISQYSKAASIEEFGKRIGQKFAKELKENKLSEIKLIVEPGRFLVSDSGILITRVVAVKDKWIFIDGGINLIPESIFFIRRGFLIANKIGQEAKYEYNIAGPTLNTADVLAVNQKLPKMEVGDLVIVLDSGAYSLTRSNQFTILRPDALYITKDKKIKYLRKKEQPDDILNKLIP</sequence>
<keyword evidence="3" id="KW-0663">Pyridoxal phosphate</keyword>
<comment type="caution">
    <text evidence="6">The sequence shown here is derived from an EMBL/GenBank/DDBJ whole genome shotgun (WGS) entry which is preliminary data.</text>
</comment>
<dbReference type="FunFam" id="3.20.20.10:FF:000003">
    <property type="entry name" value="Diaminopimelate decarboxylase"/>
    <property type="match status" value="1"/>
</dbReference>
<dbReference type="Gene3D" id="2.40.37.10">
    <property type="entry name" value="Lyase, Ornithine Decarboxylase, Chain A, domain 1"/>
    <property type="match status" value="1"/>
</dbReference>
<evidence type="ECO:0000256" key="2">
    <source>
        <dbReference type="ARBA" id="ARBA00022793"/>
    </source>
</evidence>
<dbReference type="Gene3D" id="3.20.20.10">
    <property type="entry name" value="Alanine racemase"/>
    <property type="match status" value="1"/>
</dbReference>
<evidence type="ECO:0000313" key="6">
    <source>
        <dbReference type="EMBL" id="KKS17769.1"/>
    </source>
</evidence>
<comment type="cofactor">
    <cofactor evidence="1">
        <name>pyridoxal 5'-phosphate</name>
        <dbReference type="ChEBI" id="CHEBI:597326"/>
    </cofactor>
</comment>
<dbReference type="InterPro" id="IPR009006">
    <property type="entry name" value="Ala_racemase/Decarboxylase_C"/>
</dbReference>